<keyword evidence="2" id="KW-1185">Reference proteome</keyword>
<organism evidence="1 2">
    <name type="scientific">Sphingomonas sabuli</name>
    <dbReference type="NCBI Taxonomy" id="2764186"/>
    <lineage>
        <taxon>Bacteria</taxon>
        <taxon>Pseudomonadati</taxon>
        <taxon>Pseudomonadota</taxon>
        <taxon>Alphaproteobacteria</taxon>
        <taxon>Sphingomonadales</taxon>
        <taxon>Sphingomonadaceae</taxon>
        <taxon>Sphingomonas</taxon>
    </lineage>
</organism>
<dbReference type="RefSeq" id="WP_187479924.1">
    <property type="nucleotide sequence ID" value="NZ_CP060697.1"/>
</dbReference>
<accession>A0A7G9L2X0</accession>
<proteinExistence type="predicted"/>
<dbReference type="KEGG" id="ssau:H8M03_00975"/>
<name>A0A7G9L2X0_9SPHN</name>
<dbReference type="EMBL" id="CP060697">
    <property type="protein sequence ID" value="QNM82969.1"/>
    <property type="molecule type" value="Genomic_DNA"/>
</dbReference>
<protein>
    <submittedName>
        <fullName evidence="1">Uncharacterized protein</fullName>
    </submittedName>
</protein>
<gene>
    <name evidence="1" type="ORF">H8M03_00975</name>
</gene>
<reference evidence="1 2" key="1">
    <citation type="submission" date="2020-08" db="EMBL/GenBank/DDBJ databases">
        <title>Sphingomonas sp. sand1-3 16S ribosomal RNA gene Genome sequencing and assembly.</title>
        <authorList>
            <person name="Kang M."/>
        </authorList>
    </citation>
    <scope>NUCLEOTIDE SEQUENCE [LARGE SCALE GENOMIC DNA]</scope>
    <source>
        <strain evidence="2">sand1-3</strain>
    </source>
</reference>
<dbReference type="AlphaFoldDB" id="A0A7G9L2X0"/>
<evidence type="ECO:0000313" key="2">
    <source>
        <dbReference type="Proteomes" id="UP000515861"/>
    </source>
</evidence>
<dbReference type="Proteomes" id="UP000515861">
    <property type="component" value="Chromosome"/>
</dbReference>
<evidence type="ECO:0000313" key="1">
    <source>
        <dbReference type="EMBL" id="QNM82969.1"/>
    </source>
</evidence>
<sequence>MTMRLPTPDEIAERLTAAIPARLVQSVTIEGNSVEIACGDLPALGGATAITWQEADGWPCNIYAPRLIYEEWSLEQTTVEAVDHFAQVVKDLFAGIIIIETWYFRRTGTHWRTRLVDPRKPAGAQVVTTYNRTAYRWLRPVRVERTSLL</sequence>